<dbReference type="Proteomes" id="UP001142055">
    <property type="component" value="Chromosome 1"/>
</dbReference>
<evidence type="ECO:0000259" key="14">
    <source>
        <dbReference type="PROSITE" id="PS52002"/>
    </source>
</evidence>
<dbReference type="PANTHER" id="PTHR20971">
    <property type="entry name" value="U6 SNRNA-ASSOCIATED PROTEIN"/>
    <property type="match status" value="1"/>
</dbReference>
<feature type="domain" description="Sm" evidence="14">
    <location>
        <begin position="14"/>
        <end position="89"/>
    </location>
</feature>
<dbReference type="GO" id="GO:0005681">
    <property type="term" value="C:spliceosomal complex"/>
    <property type="evidence" value="ECO:0007669"/>
    <property type="project" value="UniProtKB-KW"/>
</dbReference>
<evidence type="ECO:0000313" key="15">
    <source>
        <dbReference type="EMBL" id="KAJ6224829.1"/>
    </source>
</evidence>
<keyword evidence="3 13" id="KW-0507">mRNA processing</keyword>
<evidence type="ECO:0000256" key="4">
    <source>
        <dbReference type="ARBA" id="ARBA00022728"/>
    </source>
</evidence>
<dbReference type="AlphaFoldDB" id="A0A9Q0RSG8"/>
<protein>
    <recommendedName>
        <fullName evidence="12 13">U6 snRNA-associated Sm-like protein LSm5</fullName>
    </recommendedName>
</protein>
<dbReference type="GO" id="GO:0046540">
    <property type="term" value="C:U4/U6 x U5 tri-snRNP complex"/>
    <property type="evidence" value="ECO:0007669"/>
    <property type="project" value="TreeGrafter"/>
</dbReference>
<evidence type="ECO:0000256" key="11">
    <source>
        <dbReference type="ARBA" id="ARBA00063389"/>
    </source>
</evidence>
<dbReference type="Gene3D" id="2.30.30.100">
    <property type="match status" value="1"/>
</dbReference>
<keyword evidence="7 13" id="KW-0508">mRNA splicing</keyword>
<proteinExistence type="inferred from homology"/>
<name>A0A9Q0RSG8_BLOTA</name>
<dbReference type="Pfam" id="PF01423">
    <property type="entry name" value="LSM"/>
    <property type="match status" value="1"/>
</dbReference>
<evidence type="ECO:0000256" key="2">
    <source>
        <dbReference type="ARBA" id="ARBA00006850"/>
    </source>
</evidence>
<evidence type="ECO:0000256" key="8">
    <source>
        <dbReference type="ARBA" id="ARBA00023242"/>
    </source>
</evidence>
<dbReference type="PROSITE" id="PS52002">
    <property type="entry name" value="SM"/>
    <property type="match status" value="1"/>
</dbReference>
<comment type="function">
    <text evidence="13">Plays a role in U6 snRNP assembly and function. Binds to the 3' end of U6 snRNA.</text>
</comment>
<keyword evidence="9 13" id="KW-0687">Ribonucleoprotein</keyword>
<evidence type="ECO:0000256" key="1">
    <source>
        <dbReference type="ARBA" id="ARBA00004123"/>
    </source>
</evidence>
<dbReference type="InterPro" id="IPR001163">
    <property type="entry name" value="Sm_dom_euk/arc"/>
</dbReference>
<dbReference type="FunFam" id="2.30.30.100:FF:000003">
    <property type="entry name" value="U6 snRNA-associated Sm-like protein LSm5"/>
    <property type="match status" value="1"/>
</dbReference>
<gene>
    <name evidence="13" type="primary">LSM5</name>
    <name evidence="15" type="ORF">RDWZM_003374</name>
</gene>
<dbReference type="PANTHER" id="PTHR20971:SF0">
    <property type="entry name" value="U6 SNRNA-ASSOCIATED SM-LIKE PROTEIN LSM5"/>
    <property type="match status" value="1"/>
</dbReference>
<keyword evidence="6" id="KW-0007">Acetylation</keyword>
<comment type="similarity">
    <text evidence="2 13">Belongs to the snRNP Sm proteins family.</text>
</comment>
<comment type="subcellular location">
    <subcellularLocation>
        <location evidence="1 13">Nucleus</location>
    </subcellularLocation>
</comment>
<dbReference type="GO" id="GO:0003723">
    <property type="term" value="F:RNA binding"/>
    <property type="evidence" value="ECO:0007669"/>
    <property type="project" value="UniProtKB-KW"/>
</dbReference>
<dbReference type="GO" id="GO:0005688">
    <property type="term" value="C:U6 snRNP"/>
    <property type="evidence" value="ECO:0007669"/>
    <property type="project" value="TreeGrafter"/>
</dbReference>
<evidence type="ECO:0000256" key="3">
    <source>
        <dbReference type="ARBA" id="ARBA00022664"/>
    </source>
</evidence>
<dbReference type="OMA" id="YETTPQG"/>
<evidence type="ECO:0000256" key="10">
    <source>
        <dbReference type="ARBA" id="ARBA00056431"/>
    </source>
</evidence>
<evidence type="ECO:0000256" key="12">
    <source>
        <dbReference type="ARBA" id="ARBA00067759"/>
    </source>
</evidence>
<keyword evidence="4 13" id="KW-0747">Spliceosome</keyword>
<dbReference type="InterPro" id="IPR047575">
    <property type="entry name" value="Sm"/>
</dbReference>
<sequence>MATSTPVVNPSTILPLELIDKCIGSRIHIIMKTDKELVGTLMGFDDFVNMVLEDVTEYENTAQGRRVTKLDQILLNGINIAMMVPGGEMPDI</sequence>
<comment type="subunit">
    <text evidence="13">LSm subunits form a heteromer with a doughnut shape.</text>
</comment>
<dbReference type="CDD" id="cd01732">
    <property type="entry name" value="LSm5"/>
    <property type="match status" value="1"/>
</dbReference>
<evidence type="ECO:0000256" key="13">
    <source>
        <dbReference type="RuleBase" id="RU365055"/>
    </source>
</evidence>
<dbReference type="SMART" id="SM00651">
    <property type="entry name" value="Sm"/>
    <property type="match status" value="1"/>
</dbReference>
<dbReference type="InterPro" id="IPR033871">
    <property type="entry name" value="LSm5"/>
</dbReference>
<keyword evidence="5 13" id="KW-0694">RNA-binding</keyword>
<organism evidence="15 16">
    <name type="scientific">Blomia tropicalis</name>
    <name type="common">Mite</name>
    <dbReference type="NCBI Taxonomy" id="40697"/>
    <lineage>
        <taxon>Eukaryota</taxon>
        <taxon>Metazoa</taxon>
        <taxon>Ecdysozoa</taxon>
        <taxon>Arthropoda</taxon>
        <taxon>Chelicerata</taxon>
        <taxon>Arachnida</taxon>
        <taxon>Acari</taxon>
        <taxon>Acariformes</taxon>
        <taxon>Sarcoptiformes</taxon>
        <taxon>Astigmata</taxon>
        <taxon>Glycyphagoidea</taxon>
        <taxon>Echimyopodidae</taxon>
        <taxon>Blomia</taxon>
    </lineage>
</organism>
<dbReference type="OrthoDB" id="429711at2759"/>
<comment type="function">
    <text evidence="10">Plays a role in pre-mRNA splicing as component of the U4/U6-U5 tri-snRNP complex that is involved in spliceosome assembly, and as component of the precatalytic spliceosome (spliceosome B complex). The heptameric LSM2-8 complex binds specifically to the 3'-terminal U-tract of U6 snRNA.</text>
</comment>
<comment type="subunit">
    <text evidence="11">Component of the precatalytic spliceosome (spliceosome B complex). Component of the U4/U6-U5 tri-snRNP complex, a building block of the precatalytic spliceosome (spliceosome B complex). The U4/U6-U5 tri-snRNP complex is composed of the U4, U6 and U5 snRNAs and at least PRPF3, PRPF4, PRPF6, PRPF8, PRPF31, SNRNP200, TXNL4A, SNRNP40, SNRPB, SNRPD1, SNRPD2, SNRPD3, SNRPE, SNRPF, SNRPG, DDX23, CD2BP2, PPIH, SNU13, EFTUD2, SART1 and USP39, plus LSM2, LSM3, LSM4, LSM5, LSM6, LSM7 and LSM8. LSM2, LSM3, LSM4, LSM5, LSM6, LSM7 and LSM8 form a heptameric, ring-shaped subcomplex (the LSM2-8 complex) that is part of the U4/U6-U5 tri-snRNP complex and the precatalytic spliceosome.</text>
</comment>
<reference evidence="15" key="1">
    <citation type="submission" date="2022-12" db="EMBL/GenBank/DDBJ databases">
        <title>Genome assemblies of Blomia tropicalis.</title>
        <authorList>
            <person name="Cui Y."/>
        </authorList>
    </citation>
    <scope>NUCLEOTIDE SEQUENCE</scope>
    <source>
        <tissue evidence="15">Adult mites</tissue>
    </source>
</reference>
<dbReference type="EMBL" id="JAPWDV010000001">
    <property type="protein sequence ID" value="KAJ6224829.1"/>
    <property type="molecule type" value="Genomic_DNA"/>
</dbReference>
<evidence type="ECO:0000256" key="9">
    <source>
        <dbReference type="ARBA" id="ARBA00023274"/>
    </source>
</evidence>
<dbReference type="InterPro" id="IPR010920">
    <property type="entry name" value="LSM_dom_sf"/>
</dbReference>
<evidence type="ECO:0000313" key="16">
    <source>
        <dbReference type="Proteomes" id="UP001142055"/>
    </source>
</evidence>
<dbReference type="GO" id="GO:0000398">
    <property type="term" value="P:mRNA splicing, via spliceosome"/>
    <property type="evidence" value="ECO:0007669"/>
    <property type="project" value="TreeGrafter"/>
</dbReference>
<comment type="caution">
    <text evidence="15">The sequence shown here is derived from an EMBL/GenBank/DDBJ whole genome shotgun (WGS) entry which is preliminary data.</text>
</comment>
<dbReference type="SUPFAM" id="SSF50182">
    <property type="entry name" value="Sm-like ribonucleoproteins"/>
    <property type="match status" value="1"/>
</dbReference>
<dbReference type="GO" id="GO:1990726">
    <property type="term" value="C:Lsm1-7-Pat1 complex"/>
    <property type="evidence" value="ECO:0007669"/>
    <property type="project" value="TreeGrafter"/>
</dbReference>
<keyword evidence="8 13" id="KW-0539">Nucleus</keyword>
<keyword evidence="16" id="KW-1185">Reference proteome</keyword>
<evidence type="ECO:0000256" key="5">
    <source>
        <dbReference type="ARBA" id="ARBA00022884"/>
    </source>
</evidence>
<evidence type="ECO:0000256" key="6">
    <source>
        <dbReference type="ARBA" id="ARBA00022990"/>
    </source>
</evidence>
<evidence type="ECO:0000256" key="7">
    <source>
        <dbReference type="ARBA" id="ARBA00023187"/>
    </source>
</evidence>
<accession>A0A9Q0RSG8</accession>